<dbReference type="Proteomes" id="UP000494170">
    <property type="component" value="Unassembled WGS sequence"/>
</dbReference>
<evidence type="ECO:0000313" key="3">
    <source>
        <dbReference type="Proteomes" id="UP000494170"/>
    </source>
</evidence>
<gene>
    <name evidence="2" type="ORF">BLA6863_01949</name>
</gene>
<keyword evidence="1" id="KW-0732">Signal</keyword>
<proteinExistence type="predicted"/>
<dbReference type="EMBL" id="CABVPY010000010">
    <property type="protein sequence ID" value="VWB43586.1"/>
    <property type="molecule type" value="Genomic_DNA"/>
</dbReference>
<keyword evidence="2" id="KW-0449">Lipoprotein</keyword>
<dbReference type="AlphaFoldDB" id="A0A6P2JHP0"/>
<sequence>MGMLNGMRRAVCKPVAVGMLMIGSAWNVQAQLESYGPYRVVGFNYADRGIYNFVVDGFGAGSVHARQFGGRGGTVCCMAVPRGTKAWHLKITYDLTPEEDARNLSPEIYETDVAVPKLPNKHDGYIEFHFLPDRKIEAKWVEYPTDPHNPNTTSNTSSTTN</sequence>
<evidence type="ECO:0000313" key="2">
    <source>
        <dbReference type="EMBL" id="VWB43586.1"/>
    </source>
</evidence>
<dbReference type="Pfam" id="PF11745">
    <property type="entry name" value="DUF3304"/>
    <property type="match status" value="1"/>
</dbReference>
<protein>
    <submittedName>
        <fullName evidence="2">Lipoprotein</fullName>
    </submittedName>
</protein>
<organism evidence="2 3">
    <name type="scientific">Burkholderia lata (strain ATCC 17760 / DSM 23089 / LMG 22485 / NCIMB 9086 / R18194 / 383)</name>
    <dbReference type="NCBI Taxonomy" id="482957"/>
    <lineage>
        <taxon>Bacteria</taxon>
        <taxon>Pseudomonadati</taxon>
        <taxon>Pseudomonadota</taxon>
        <taxon>Betaproteobacteria</taxon>
        <taxon>Burkholderiales</taxon>
        <taxon>Burkholderiaceae</taxon>
        <taxon>Burkholderia</taxon>
        <taxon>Burkholderia cepacia complex</taxon>
    </lineage>
</organism>
<accession>A0A6P2JHP0</accession>
<feature type="signal peptide" evidence="1">
    <location>
        <begin position="1"/>
        <end position="30"/>
    </location>
</feature>
<reference evidence="2 3" key="1">
    <citation type="submission" date="2019-09" db="EMBL/GenBank/DDBJ databases">
        <authorList>
            <person name="Depoorter E."/>
        </authorList>
    </citation>
    <scope>NUCLEOTIDE SEQUENCE [LARGE SCALE GENOMIC DNA]</scope>
    <source>
        <strain evidence="2">LMG 6863</strain>
    </source>
</reference>
<name>A0A6P2JHP0_BURL3</name>
<dbReference type="InterPro" id="IPR021733">
    <property type="entry name" value="DUF3304"/>
</dbReference>
<evidence type="ECO:0000256" key="1">
    <source>
        <dbReference type="SAM" id="SignalP"/>
    </source>
</evidence>
<feature type="chain" id="PRO_5026947784" evidence="1">
    <location>
        <begin position="31"/>
        <end position="161"/>
    </location>
</feature>